<dbReference type="HOGENOM" id="CLU_007082_0_2_1"/>
<evidence type="ECO:0000256" key="9">
    <source>
        <dbReference type="SAM" id="SignalP"/>
    </source>
</evidence>
<dbReference type="InterPro" id="IPR017853">
    <property type="entry name" value="GH"/>
</dbReference>
<dbReference type="InterPro" id="IPR015883">
    <property type="entry name" value="Glyco_hydro_20_cat"/>
</dbReference>
<proteinExistence type="inferred from homology"/>
<dbReference type="PIRSF" id="PIRSF001093">
    <property type="entry name" value="B-hxosamndse_ab_euk"/>
    <property type="match status" value="1"/>
</dbReference>
<dbReference type="GO" id="GO:0030203">
    <property type="term" value="P:glycosaminoglycan metabolic process"/>
    <property type="evidence" value="ECO:0007669"/>
    <property type="project" value="TreeGrafter"/>
</dbReference>
<keyword evidence="6 7" id="KW-0326">Glycosidase</keyword>
<dbReference type="STRING" id="212818.A0A0D1Y4P6"/>
<evidence type="ECO:0000259" key="11">
    <source>
        <dbReference type="Pfam" id="PF14845"/>
    </source>
</evidence>
<comment type="catalytic activity">
    <reaction evidence="1 7">
        <text>Hydrolysis of terminal non-reducing N-acetyl-D-hexosamine residues in N-acetyl-beta-D-hexosaminides.</text>
        <dbReference type="EC" id="3.2.1.52"/>
    </reaction>
</comment>
<name>A0A0D1Y4P6_EXOME</name>
<dbReference type="EC" id="3.2.1.52" evidence="7"/>
<comment type="similarity">
    <text evidence="2 7">Belongs to the glycosyl hydrolase 20 family.</text>
</comment>
<dbReference type="OrthoDB" id="428480at2759"/>
<dbReference type="GeneID" id="27321105"/>
<dbReference type="FunFam" id="3.20.20.80:FF:000063">
    <property type="entry name" value="Beta-hexosaminidase"/>
    <property type="match status" value="1"/>
</dbReference>
<dbReference type="AlphaFoldDB" id="A0A0D1Y4P6"/>
<keyword evidence="4 7" id="KW-0378">Hydrolase</keyword>
<keyword evidence="13" id="KW-1185">Reference proteome</keyword>
<dbReference type="GO" id="GO:0016020">
    <property type="term" value="C:membrane"/>
    <property type="evidence" value="ECO:0007669"/>
    <property type="project" value="TreeGrafter"/>
</dbReference>
<evidence type="ECO:0000256" key="7">
    <source>
        <dbReference type="PIRNR" id="PIRNR001093"/>
    </source>
</evidence>
<dbReference type="Pfam" id="PF14845">
    <property type="entry name" value="Glycohydro_20b2"/>
    <property type="match status" value="1"/>
</dbReference>
<evidence type="ECO:0000313" key="12">
    <source>
        <dbReference type="EMBL" id="KIV95631.1"/>
    </source>
</evidence>
<protein>
    <recommendedName>
        <fullName evidence="7">Beta-hexosaminidase</fullName>
        <ecNumber evidence="7">3.2.1.52</ecNumber>
    </recommendedName>
</protein>
<evidence type="ECO:0000256" key="6">
    <source>
        <dbReference type="ARBA" id="ARBA00023295"/>
    </source>
</evidence>
<dbReference type="PANTHER" id="PTHR22600">
    <property type="entry name" value="BETA-HEXOSAMINIDASE"/>
    <property type="match status" value="1"/>
</dbReference>
<dbReference type="GO" id="GO:0005975">
    <property type="term" value="P:carbohydrate metabolic process"/>
    <property type="evidence" value="ECO:0007669"/>
    <property type="project" value="InterPro"/>
</dbReference>
<feature type="active site" description="Proton donor" evidence="8">
    <location>
        <position position="405"/>
    </location>
</feature>
<gene>
    <name evidence="12" type="ORF">PV10_03260</name>
</gene>
<evidence type="ECO:0000256" key="2">
    <source>
        <dbReference type="ARBA" id="ARBA00006285"/>
    </source>
</evidence>
<organism evidence="12 13">
    <name type="scientific">Exophiala mesophila</name>
    <name type="common">Black yeast-like fungus</name>
    <dbReference type="NCBI Taxonomy" id="212818"/>
    <lineage>
        <taxon>Eukaryota</taxon>
        <taxon>Fungi</taxon>
        <taxon>Dikarya</taxon>
        <taxon>Ascomycota</taxon>
        <taxon>Pezizomycotina</taxon>
        <taxon>Eurotiomycetes</taxon>
        <taxon>Chaetothyriomycetidae</taxon>
        <taxon>Chaetothyriales</taxon>
        <taxon>Herpotrichiellaceae</taxon>
        <taxon>Exophiala</taxon>
    </lineage>
</organism>
<dbReference type="RefSeq" id="XP_016227205.1">
    <property type="nucleotide sequence ID" value="XM_016367687.1"/>
</dbReference>
<feature type="chain" id="PRO_5002236725" description="Beta-hexosaminidase" evidence="9">
    <location>
        <begin position="17"/>
        <end position="648"/>
    </location>
</feature>
<evidence type="ECO:0000313" key="13">
    <source>
        <dbReference type="Proteomes" id="UP000054302"/>
    </source>
</evidence>
<dbReference type="PRINTS" id="PR00738">
    <property type="entry name" value="GLHYDRLASE20"/>
</dbReference>
<dbReference type="OMA" id="HATDTQS"/>
<dbReference type="InterPro" id="IPR029019">
    <property type="entry name" value="HEX_eukaryotic_N"/>
</dbReference>
<accession>A0A0D1Y4P6</accession>
<sequence length="648" mass="72962">MMIFIHVLILAQVSAATNGLLWPEPSEVSLGEQVVWLDPRTVDIVFLWSDNSPQVVEPETVTSQAHGTGRWLMQRPYDLVHDLLKEVRIVATHLKSPSTPSKTSPIPSERHKVSENAILESAVGDMLESLTYSGLVPWKFHSRHSDFEPEPEPDSCDPKRLISAIHVVLPSSPSQREFQADEFFHGDESYTLRVNESVVFVQSNSTLGAIRGLQTLEQLFYKHSRSRLSYTPHAPVIIHDQPVWKHRGISIDIARNPFVPGDLIRTIDIMSSVKLNRLHVHATDSQAWPLDIPSLPQLAQKGAYRSDLVWTAQELEEIQAHGASKGVSVFVEIDVPGHTASVAHAFPDLIAAFNELDWDTFAAEPLSGQLKLNSSAVTDFMSKVLKDLLPRTRRFTSWYHVGGDEVNRPAYELDETVRSGKMDVLRPLLQRFIDHIIGLSQSFGFQPIVWEEMLLDWDLTLPSAGNGSSNGTLIQVWRNSRRIEEVLKQGHRVIFGDYGHWYLDCGFGNFINPYPSGKSPPGVPFNTSGGQDSRIKQPYLDYCQPYHNWRHMYVYNPIANISEDLLGGIEGGEVLMWSEQTDSYDLDFKLWPRAAAAAEVLWSGVRNESMLEDATRRLSAWRERIVSADVAISPVQMTWCLMEGGCNL</sequence>
<dbReference type="GO" id="GO:0016231">
    <property type="term" value="F:beta-N-acetylglucosaminidase activity"/>
    <property type="evidence" value="ECO:0007669"/>
    <property type="project" value="TreeGrafter"/>
</dbReference>
<dbReference type="Gene3D" id="3.30.379.10">
    <property type="entry name" value="Chitobiase/beta-hexosaminidase domain 2-like"/>
    <property type="match status" value="1"/>
</dbReference>
<feature type="domain" description="Glycoside hydrolase family 20 catalytic" evidence="10">
    <location>
        <begin position="244"/>
        <end position="604"/>
    </location>
</feature>
<dbReference type="PANTHER" id="PTHR22600:SF58">
    <property type="entry name" value="BETA-HEXOSAMINIDASE"/>
    <property type="match status" value="1"/>
</dbReference>
<dbReference type="VEuPathDB" id="FungiDB:PV10_03260"/>
<evidence type="ECO:0000256" key="1">
    <source>
        <dbReference type="ARBA" id="ARBA00001231"/>
    </source>
</evidence>
<dbReference type="Proteomes" id="UP000054302">
    <property type="component" value="Unassembled WGS sequence"/>
</dbReference>
<dbReference type="EMBL" id="KN847521">
    <property type="protein sequence ID" value="KIV95631.1"/>
    <property type="molecule type" value="Genomic_DNA"/>
</dbReference>
<dbReference type="SUPFAM" id="SSF55545">
    <property type="entry name" value="beta-N-acetylhexosaminidase-like domain"/>
    <property type="match status" value="1"/>
</dbReference>
<evidence type="ECO:0000256" key="3">
    <source>
        <dbReference type="ARBA" id="ARBA00022729"/>
    </source>
</evidence>
<keyword evidence="5" id="KW-0325">Glycoprotein</keyword>
<reference evidence="12 13" key="1">
    <citation type="submission" date="2015-01" db="EMBL/GenBank/DDBJ databases">
        <title>The Genome Sequence of Exophiala mesophila CBS40295.</title>
        <authorList>
            <consortium name="The Broad Institute Genomics Platform"/>
            <person name="Cuomo C."/>
            <person name="de Hoog S."/>
            <person name="Gorbushina A."/>
            <person name="Stielow B."/>
            <person name="Teixiera M."/>
            <person name="Abouelleil A."/>
            <person name="Chapman S.B."/>
            <person name="Priest M."/>
            <person name="Young S.K."/>
            <person name="Wortman J."/>
            <person name="Nusbaum C."/>
            <person name="Birren B."/>
        </authorList>
    </citation>
    <scope>NUCLEOTIDE SEQUENCE [LARGE SCALE GENOMIC DNA]</scope>
    <source>
        <strain evidence="12 13">CBS 40295</strain>
    </source>
</reference>
<dbReference type="SUPFAM" id="SSF51445">
    <property type="entry name" value="(Trans)glycosidases"/>
    <property type="match status" value="1"/>
</dbReference>
<dbReference type="InterPro" id="IPR025705">
    <property type="entry name" value="Beta_hexosaminidase_sua/sub"/>
</dbReference>
<feature type="domain" description="Beta-hexosaminidase eukaryotic type N-terminal" evidence="11">
    <location>
        <begin position="21"/>
        <end position="219"/>
    </location>
</feature>
<dbReference type="Pfam" id="PF00728">
    <property type="entry name" value="Glyco_hydro_20"/>
    <property type="match status" value="1"/>
</dbReference>
<evidence type="ECO:0000256" key="8">
    <source>
        <dbReference type="PIRSR" id="PIRSR001093-1"/>
    </source>
</evidence>
<feature type="signal peptide" evidence="9">
    <location>
        <begin position="1"/>
        <end position="16"/>
    </location>
</feature>
<dbReference type="InterPro" id="IPR029018">
    <property type="entry name" value="Hex-like_dom2"/>
</dbReference>
<evidence type="ECO:0000256" key="5">
    <source>
        <dbReference type="ARBA" id="ARBA00023180"/>
    </source>
</evidence>
<dbReference type="Gene3D" id="3.20.20.80">
    <property type="entry name" value="Glycosidases"/>
    <property type="match status" value="1"/>
</dbReference>
<keyword evidence="3 9" id="KW-0732">Signal</keyword>
<evidence type="ECO:0000256" key="4">
    <source>
        <dbReference type="ARBA" id="ARBA00022801"/>
    </source>
</evidence>
<evidence type="ECO:0000259" key="10">
    <source>
        <dbReference type="Pfam" id="PF00728"/>
    </source>
</evidence>